<evidence type="ECO:0000259" key="1">
    <source>
        <dbReference type="Pfam" id="PF13460"/>
    </source>
</evidence>
<dbReference type="EMBL" id="QVMU01000004">
    <property type="protein sequence ID" value="RJX72991.1"/>
    <property type="molecule type" value="Genomic_DNA"/>
</dbReference>
<dbReference type="SUPFAM" id="SSF51735">
    <property type="entry name" value="NAD(P)-binding Rossmann-fold domains"/>
    <property type="match status" value="1"/>
</dbReference>
<proteinExistence type="predicted"/>
<gene>
    <name evidence="2" type="ORF">DZ860_07135</name>
</gene>
<feature type="domain" description="NAD(P)-binding" evidence="1">
    <location>
        <begin position="25"/>
        <end position="169"/>
    </location>
</feature>
<dbReference type="AlphaFoldDB" id="A0A3A6R8Y9"/>
<dbReference type="PANTHER" id="PTHR14097">
    <property type="entry name" value="OXIDOREDUCTASE HTATIP2"/>
    <property type="match status" value="1"/>
</dbReference>
<protein>
    <submittedName>
        <fullName evidence="2">NAD-dependent epimerase/dehydratase family protein</fullName>
    </submittedName>
</protein>
<comment type="caution">
    <text evidence="2">The sequence shown here is derived from an EMBL/GenBank/DDBJ whole genome shotgun (WGS) entry which is preliminary data.</text>
</comment>
<dbReference type="RefSeq" id="WP_120030314.1">
    <property type="nucleotide sequence ID" value="NZ_QVMU01000004.1"/>
</dbReference>
<organism evidence="2 3">
    <name type="scientific">Vibrio sinensis</name>
    <dbReference type="NCBI Taxonomy" id="2302434"/>
    <lineage>
        <taxon>Bacteria</taxon>
        <taxon>Pseudomonadati</taxon>
        <taxon>Pseudomonadota</taxon>
        <taxon>Gammaproteobacteria</taxon>
        <taxon>Vibrionales</taxon>
        <taxon>Vibrionaceae</taxon>
        <taxon>Vibrio</taxon>
    </lineage>
</organism>
<reference evidence="2 3" key="1">
    <citation type="submission" date="2018-08" db="EMBL/GenBank/DDBJ databases">
        <title>Vibrio isolated from the Eastern China Marginal Seas.</title>
        <authorList>
            <person name="Li Y."/>
        </authorList>
    </citation>
    <scope>NUCLEOTIDE SEQUENCE [LARGE SCALE GENOMIC DNA]</scope>
    <source>
        <strain evidence="2 3">BEI233</strain>
    </source>
</reference>
<dbReference type="InterPro" id="IPR036291">
    <property type="entry name" value="NAD(P)-bd_dom_sf"/>
</dbReference>
<dbReference type="Pfam" id="PF13460">
    <property type="entry name" value="NAD_binding_10"/>
    <property type="match status" value="1"/>
</dbReference>
<dbReference type="Proteomes" id="UP000273252">
    <property type="component" value="Unassembled WGS sequence"/>
</dbReference>
<dbReference type="InterPro" id="IPR016040">
    <property type="entry name" value="NAD(P)-bd_dom"/>
</dbReference>
<evidence type="ECO:0000313" key="3">
    <source>
        <dbReference type="Proteomes" id="UP000273252"/>
    </source>
</evidence>
<keyword evidence="3" id="KW-1185">Reference proteome</keyword>
<dbReference type="OrthoDB" id="9798632at2"/>
<name>A0A3A6R8Y9_9VIBR</name>
<accession>A0A3A6R8Y9</accession>
<evidence type="ECO:0000313" key="2">
    <source>
        <dbReference type="EMBL" id="RJX72991.1"/>
    </source>
</evidence>
<dbReference type="PANTHER" id="PTHR14097:SF7">
    <property type="entry name" value="OXIDOREDUCTASE HTATIP2"/>
    <property type="match status" value="1"/>
</dbReference>
<dbReference type="Gene3D" id="3.40.50.720">
    <property type="entry name" value="NAD(P)-binding Rossmann-like Domain"/>
    <property type="match status" value="1"/>
</dbReference>
<sequence length="245" mass="27464">MLKRYNDLRTLVLGTDSKTTVMIAGGTGLVGTELVKLLLEKSPIEQIYALTRKPLPFHHTKLTSIIQADLTIHDWDESMATPTIGFICLGSTRKQAKSKAELERIDYHLVCSVAQQMKAIGIKKIAVVSSYGASLRTPSHYLRCKGKMEFAIEKMGFEQVTFVRPGPLKGLRDIPRKDEAIVQSVLNACRPILIGRLANFIPITATEVAQSMLYSTFSHHPITHKPKTVQYLNSIDMRLLLKKYQ</sequence>